<protein>
    <recommendedName>
        <fullName evidence="1">Peptidase M24 domain-containing protein</fullName>
    </recommendedName>
</protein>
<evidence type="ECO:0000313" key="2">
    <source>
        <dbReference type="EMBL" id="GAA4768785.1"/>
    </source>
</evidence>
<organism evidence="2 3">
    <name type="scientific">Microbacterium gilvum</name>
    <dbReference type="NCBI Taxonomy" id="1336204"/>
    <lineage>
        <taxon>Bacteria</taxon>
        <taxon>Bacillati</taxon>
        <taxon>Actinomycetota</taxon>
        <taxon>Actinomycetes</taxon>
        <taxon>Micrococcales</taxon>
        <taxon>Microbacteriaceae</taxon>
        <taxon>Microbacterium</taxon>
    </lineage>
</organism>
<sequence length="355" mass="37037">MLSRMSPHSAGNALADRAVKTSRITDILEGRGLDAVRLTSGEALSWLFDGARTSVPVGGAAVFSASVGRDGQVRVRALRNEAERLAAEELPGADIDVVDWFAPLDAVEPGEAAESVISAELRAARASLLPSEVQRFRALGADAAAALTEALSGAHPDETETALAGRLASAVYARGAEPVVVLVAGAARSGVQHPVPTAHRLGRRAMAVVTAKRHGLHASATRWVRFGGAEPEAAARIREVEAEAWAATRPGRTLADVLSDIAAAYAQHGFGPDAWLRHHQGGPTGYAGRDPKAAPTSRERVDVDQAFAWNPWAPGAKAEDTALVGAEGIQALTIDPAWPTVAVRGMARPAELDLG</sequence>
<accession>A0ABP8ZXT7</accession>
<dbReference type="SUPFAM" id="SSF55920">
    <property type="entry name" value="Creatinase/aminopeptidase"/>
    <property type="match status" value="1"/>
</dbReference>
<dbReference type="PANTHER" id="PTHR46112:SF2">
    <property type="entry name" value="XAA-PRO AMINOPEPTIDASE P-RELATED"/>
    <property type="match status" value="1"/>
</dbReference>
<evidence type="ECO:0000313" key="3">
    <source>
        <dbReference type="Proteomes" id="UP001501645"/>
    </source>
</evidence>
<feature type="domain" description="Peptidase M24" evidence="1">
    <location>
        <begin position="136"/>
        <end position="311"/>
    </location>
</feature>
<dbReference type="Gene3D" id="3.90.230.10">
    <property type="entry name" value="Creatinase/methionine aminopeptidase superfamily"/>
    <property type="match status" value="1"/>
</dbReference>
<name>A0ABP8ZXT7_9MICO</name>
<comment type="caution">
    <text evidence="2">The sequence shown here is derived from an EMBL/GenBank/DDBJ whole genome shotgun (WGS) entry which is preliminary data.</text>
</comment>
<gene>
    <name evidence="2" type="ORF">GCM10023351_10530</name>
</gene>
<reference evidence="3" key="1">
    <citation type="journal article" date="2019" name="Int. J. Syst. Evol. Microbiol.">
        <title>The Global Catalogue of Microorganisms (GCM) 10K type strain sequencing project: providing services to taxonomists for standard genome sequencing and annotation.</title>
        <authorList>
            <consortium name="The Broad Institute Genomics Platform"/>
            <consortium name="The Broad Institute Genome Sequencing Center for Infectious Disease"/>
            <person name="Wu L."/>
            <person name="Ma J."/>
        </authorList>
    </citation>
    <scope>NUCLEOTIDE SEQUENCE [LARGE SCALE GENOMIC DNA]</scope>
    <source>
        <strain evidence="3">JCM 18537</strain>
    </source>
</reference>
<dbReference type="InterPro" id="IPR050659">
    <property type="entry name" value="Peptidase_M24B"/>
</dbReference>
<dbReference type="Proteomes" id="UP001501645">
    <property type="component" value="Unassembled WGS sequence"/>
</dbReference>
<dbReference type="InterPro" id="IPR036005">
    <property type="entry name" value="Creatinase/aminopeptidase-like"/>
</dbReference>
<keyword evidence="3" id="KW-1185">Reference proteome</keyword>
<dbReference type="EMBL" id="BAABKO010000001">
    <property type="protein sequence ID" value="GAA4768785.1"/>
    <property type="molecule type" value="Genomic_DNA"/>
</dbReference>
<dbReference type="InterPro" id="IPR000994">
    <property type="entry name" value="Pept_M24"/>
</dbReference>
<evidence type="ECO:0000259" key="1">
    <source>
        <dbReference type="Pfam" id="PF00557"/>
    </source>
</evidence>
<proteinExistence type="predicted"/>
<dbReference type="PANTHER" id="PTHR46112">
    <property type="entry name" value="AMINOPEPTIDASE"/>
    <property type="match status" value="1"/>
</dbReference>
<dbReference type="Pfam" id="PF00557">
    <property type="entry name" value="Peptidase_M24"/>
    <property type="match status" value="1"/>
</dbReference>